<protein>
    <submittedName>
        <fullName evidence="1">Uncharacterized protein</fullName>
    </submittedName>
</protein>
<evidence type="ECO:0000313" key="2">
    <source>
        <dbReference type="Proteomes" id="UP001157502"/>
    </source>
</evidence>
<accession>A0ACC2HBG3</accession>
<keyword evidence="2" id="KW-1185">Reference proteome</keyword>
<organism evidence="1 2">
    <name type="scientific">Dallia pectoralis</name>
    <name type="common">Alaska blackfish</name>
    <dbReference type="NCBI Taxonomy" id="75939"/>
    <lineage>
        <taxon>Eukaryota</taxon>
        <taxon>Metazoa</taxon>
        <taxon>Chordata</taxon>
        <taxon>Craniata</taxon>
        <taxon>Vertebrata</taxon>
        <taxon>Euteleostomi</taxon>
        <taxon>Actinopterygii</taxon>
        <taxon>Neopterygii</taxon>
        <taxon>Teleostei</taxon>
        <taxon>Protacanthopterygii</taxon>
        <taxon>Esociformes</taxon>
        <taxon>Umbridae</taxon>
        <taxon>Dallia</taxon>
    </lineage>
</organism>
<gene>
    <name evidence="1" type="ORF">DPEC_G00052490</name>
</gene>
<dbReference type="EMBL" id="CM055731">
    <property type="protein sequence ID" value="KAJ8013363.1"/>
    <property type="molecule type" value="Genomic_DNA"/>
</dbReference>
<sequence length="502" mass="56242">MRTFFKILRDCGIKPYVVIDGGSDKTDKKFDTLLGRANSRAKVAHEISMGRRGELTPTLSNCVFTQVLSSLNVPFAHCINEADQEIASLARTWGCPVLSSDSDFCIVDIPEGFLPIDHFNWKRGTQRDGIPCKLYTTASFCRHFNVHSQILPVFAAIAKKNYNSHYLTNQSLMVELLKSLAGIQEQQEALNMVPPEFHADLHLVTEEYKFINGHLEQFFNEGVAPGHGDLPGHLSVLPAWTLLPLMKGETCYSMVYVLLRLPVILSTQVEDPSQTSGHVTSLPIRQVAYGLLLGRGESIQEYDREGQIYTINLVKAVLPRSAQHLDISTLHQASHEVRLEVFLETLRVTKAMIHCVPPHLGLPVAVTSYWLRHAHPRPEMPLLQALLIGMVYGEHCRETTGQKEPVVTSLKALIQPASMELNLGVAHAFSQWQSCLRETLKLNKLLCFPVPEPQVAWLYKGTLVHQLVTQLRTGLETPDSLLMEDRSSVQLYRAMLNAVQNS</sequence>
<evidence type="ECO:0000313" key="1">
    <source>
        <dbReference type="EMBL" id="KAJ8013363.1"/>
    </source>
</evidence>
<reference evidence="1" key="1">
    <citation type="submission" date="2021-05" db="EMBL/GenBank/DDBJ databases">
        <authorList>
            <person name="Pan Q."/>
            <person name="Jouanno E."/>
            <person name="Zahm M."/>
            <person name="Klopp C."/>
            <person name="Cabau C."/>
            <person name="Louis A."/>
            <person name="Berthelot C."/>
            <person name="Parey E."/>
            <person name="Roest Crollius H."/>
            <person name="Montfort J."/>
            <person name="Robinson-Rechavi M."/>
            <person name="Bouchez O."/>
            <person name="Lampietro C."/>
            <person name="Lopez Roques C."/>
            <person name="Donnadieu C."/>
            <person name="Postlethwait J."/>
            <person name="Bobe J."/>
            <person name="Dillon D."/>
            <person name="Chandos A."/>
            <person name="von Hippel F."/>
            <person name="Guiguen Y."/>
        </authorList>
    </citation>
    <scope>NUCLEOTIDE SEQUENCE</scope>
    <source>
        <strain evidence="1">YG-Jan2019</strain>
    </source>
</reference>
<name>A0ACC2HBG3_DALPE</name>
<comment type="caution">
    <text evidence="1">The sequence shown here is derived from an EMBL/GenBank/DDBJ whole genome shotgun (WGS) entry which is preliminary data.</text>
</comment>
<proteinExistence type="predicted"/>
<dbReference type="Proteomes" id="UP001157502">
    <property type="component" value="Chromosome 4"/>
</dbReference>